<comment type="caution">
    <text evidence="2">The sequence shown here is derived from an EMBL/GenBank/DDBJ whole genome shotgun (WGS) entry which is preliminary data.</text>
</comment>
<evidence type="ECO:0000313" key="2">
    <source>
        <dbReference type="EMBL" id="MFC3764559.1"/>
    </source>
</evidence>
<dbReference type="InterPro" id="IPR012334">
    <property type="entry name" value="Pectin_lyas_fold"/>
</dbReference>
<accession>A0ABV7YKS8</accession>
<protein>
    <recommendedName>
        <fullName evidence="4">Right handed beta helix domain-containing protein</fullName>
    </recommendedName>
</protein>
<dbReference type="SUPFAM" id="SSF49785">
    <property type="entry name" value="Galactose-binding domain-like"/>
    <property type="match status" value="1"/>
</dbReference>
<evidence type="ECO:0000256" key="1">
    <source>
        <dbReference type="SAM" id="SignalP"/>
    </source>
</evidence>
<proteinExistence type="predicted"/>
<sequence length="675" mass="72443">MAAVLALLLAATAWMLAAPPANAAPATYYLDATNGNDTNNGTSPSTPWRSLQKANATTFQPGDALLLKAGAVWNGQLWPKGSGTSAARIRIDRYGDGPKPLIHGGGDIQGTVQLLNQPYWEVRNLEVTNNRSDGARETLVGIKAHNNGGGRLDGITIAGNTIHDVRGYQSGFYGQNGGIAVVSDMNGSYWNGVRIENNTIRTVDRIGIFVGPAIQTGNAAFWQSLPHTNDVVIQNNTVDDSGGDGILNFITSNTVVQHNVVSNSGGRAHNRDSDHTGYWNTASAGIWSAIATNTLIQFNEVYNDIAVNDGQGYDIDLGSRSTYVQYNYSHNNLGGFVLLCEIADQGVDIDDARVRFNISQNDKRGVITLCGDYPKGPDRPDINNNTIYLGPGSTAAVMRRYSGEPAFGRAYVYNNIFYTLGNNSYLPLPDTVFDYNTFYGKHHASEPVGGHRSTADPLLVAPGSGYLGRDTVDGYKLATGSPALGSGTNTGVLGDRDYWGNPVGSGAPNRGAYNGPGVAPGPVNHAFNARVTSSSSVECCSFHRPHLVDGSRNSIPQESGGFSSALGNFNQHEEWVAVRFAARRTFSSVVLYPRNDPGTVGRGFPQHFHIQVWDGAQWLTRKTVTGGGSPSTPQTYSWGFSDTTDQVRIITDRTDGLQLTSEGYVLQLAEVEVRP</sequence>
<dbReference type="SMART" id="SM00710">
    <property type="entry name" value="PbH1"/>
    <property type="match status" value="6"/>
</dbReference>
<name>A0ABV7YKS8_9ACTN</name>
<feature type="signal peptide" evidence="1">
    <location>
        <begin position="1"/>
        <end position="23"/>
    </location>
</feature>
<dbReference type="Proteomes" id="UP001595699">
    <property type="component" value="Unassembled WGS sequence"/>
</dbReference>
<dbReference type="InterPro" id="IPR008979">
    <property type="entry name" value="Galactose-bd-like_sf"/>
</dbReference>
<dbReference type="Gene3D" id="2.160.20.10">
    <property type="entry name" value="Single-stranded right-handed beta-helix, Pectin lyase-like"/>
    <property type="match status" value="1"/>
</dbReference>
<dbReference type="Gene3D" id="2.60.120.260">
    <property type="entry name" value="Galactose-binding domain-like"/>
    <property type="match status" value="1"/>
</dbReference>
<organism evidence="2 3">
    <name type="scientific">Tenggerimyces flavus</name>
    <dbReference type="NCBI Taxonomy" id="1708749"/>
    <lineage>
        <taxon>Bacteria</taxon>
        <taxon>Bacillati</taxon>
        <taxon>Actinomycetota</taxon>
        <taxon>Actinomycetes</taxon>
        <taxon>Propionibacteriales</taxon>
        <taxon>Nocardioidaceae</taxon>
        <taxon>Tenggerimyces</taxon>
    </lineage>
</organism>
<evidence type="ECO:0008006" key="4">
    <source>
        <dbReference type="Google" id="ProtNLM"/>
    </source>
</evidence>
<evidence type="ECO:0000313" key="3">
    <source>
        <dbReference type="Proteomes" id="UP001595699"/>
    </source>
</evidence>
<keyword evidence="1" id="KW-0732">Signal</keyword>
<reference evidence="3" key="1">
    <citation type="journal article" date="2019" name="Int. J. Syst. Evol. Microbiol.">
        <title>The Global Catalogue of Microorganisms (GCM) 10K type strain sequencing project: providing services to taxonomists for standard genome sequencing and annotation.</title>
        <authorList>
            <consortium name="The Broad Institute Genomics Platform"/>
            <consortium name="The Broad Institute Genome Sequencing Center for Infectious Disease"/>
            <person name="Wu L."/>
            <person name="Ma J."/>
        </authorList>
    </citation>
    <scope>NUCLEOTIDE SEQUENCE [LARGE SCALE GENOMIC DNA]</scope>
    <source>
        <strain evidence="3">CGMCC 4.7241</strain>
    </source>
</reference>
<dbReference type="InterPro" id="IPR006626">
    <property type="entry name" value="PbH1"/>
</dbReference>
<gene>
    <name evidence="2" type="ORF">ACFOUW_27225</name>
</gene>
<feature type="chain" id="PRO_5046634380" description="Right handed beta helix domain-containing protein" evidence="1">
    <location>
        <begin position="24"/>
        <end position="675"/>
    </location>
</feature>
<dbReference type="RefSeq" id="WP_205121490.1">
    <property type="nucleotide sequence ID" value="NZ_JAFBCM010000001.1"/>
</dbReference>
<dbReference type="SUPFAM" id="SSF51126">
    <property type="entry name" value="Pectin lyase-like"/>
    <property type="match status" value="1"/>
</dbReference>
<dbReference type="EMBL" id="JBHRZH010000027">
    <property type="protein sequence ID" value="MFC3764559.1"/>
    <property type="molecule type" value="Genomic_DNA"/>
</dbReference>
<keyword evidence="3" id="KW-1185">Reference proteome</keyword>
<dbReference type="InterPro" id="IPR011050">
    <property type="entry name" value="Pectin_lyase_fold/virulence"/>
</dbReference>